<evidence type="ECO:0000313" key="2">
    <source>
        <dbReference type="Proteomes" id="UP000195798"/>
    </source>
</evidence>
<evidence type="ECO:0000313" key="1">
    <source>
        <dbReference type="EMBL" id="ART98230.1"/>
    </source>
</evidence>
<protein>
    <submittedName>
        <fullName evidence="1">Uncharacterized protein</fullName>
    </submittedName>
</protein>
<dbReference type="RefSeq" id="WP_065169561.1">
    <property type="nucleotide sequence ID" value="NZ_CP021427.1"/>
</dbReference>
<sequence>MNKDLKPERYELPDGDERTILRERIIKALNAVPIYFKSPINIKGLAVTDLFSMNTLLGGAIEDQTTQALNDTRNIWDPDGKYSEYFFKRYSESFPDVRLEKGVDQSPLIGIELKGWYLLSKEEMPSFRFRASADAVTEWDLLVVYPWSLSDVLSGTPKLEIPYIEQAKYAADYRTYYWEHRNPNAKKVVHPDTHPYPNPGSKYSDIAKDDSSGNFGRVARVHGLMDDWVSDTMKNKLAGIEAKWWVKFFKLFDEKGVNEQKIKSQFEKIADTEDHNKKWADEFYGLISQLMDLRVVLVKSF</sequence>
<proteinExistence type="predicted"/>
<name>A0AB33C2K4_LACGS</name>
<accession>A0AB33C2K4</accession>
<reference evidence="1 2" key="1">
    <citation type="submission" date="2017-05" db="EMBL/GenBank/DDBJ databases">
        <authorList>
            <person name="Oh N.-S."/>
        </authorList>
    </citation>
    <scope>NUCLEOTIDE SEQUENCE [LARGE SCALE GENOMIC DNA]</scope>
    <source>
        <strain evidence="1 2">4M13</strain>
    </source>
</reference>
<dbReference type="AlphaFoldDB" id="A0AB33C2K4"/>
<gene>
    <name evidence="1" type="ORF">CCE30_04540</name>
</gene>
<dbReference type="Proteomes" id="UP000195798">
    <property type="component" value="Chromosome"/>
</dbReference>
<organism evidence="1 2">
    <name type="scientific">Lactobacillus gasseri</name>
    <dbReference type="NCBI Taxonomy" id="1596"/>
    <lineage>
        <taxon>Bacteria</taxon>
        <taxon>Bacillati</taxon>
        <taxon>Bacillota</taxon>
        <taxon>Bacilli</taxon>
        <taxon>Lactobacillales</taxon>
        <taxon>Lactobacillaceae</taxon>
        <taxon>Lactobacillus</taxon>
    </lineage>
</organism>
<dbReference type="EMBL" id="CP021427">
    <property type="protein sequence ID" value="ART98230.1"/>
    <property type="molecule type" value="Genomic_DNA"/>
</dbReference>